<dbReference type="Proteomes" id="UP001162992">
    <property type="component" value="Chromosome 20"/>
</dbReference>
<proteinExistence type="predicted"/>
<dbReference type="EMBL" id="CM055111">
    <property type="protein sequence ID" value="KAJ7519408.1"/>
    <property type="molecule type" value="Genomic_DNA"/>
</dbReference>
<keyword evidence="2" id="KW-1185">Reference proteome</keyword>
<sequence length="517" mass="59032">MDLWTSFGSLLGLFAFIQTIMPVEYALGRLGSSLFDYLSWYNYFEVHEIVGINSNDLYSWVQIYLSSTAFTSAQRATLCIPKNSKKTNYTLANSGKVCDKFKGANVWWQHISDEYRQSQISFWGERPDEKRYYTLQISKRDRDRVLQDYIDHITTQAKKLEFLNKEKQLYTNSRSQHNYEFNRKPWESVPFEHPSTFDTLALDTAKKQEILNDLQEFMRGKEFYHRVGRSWKRGYLLYGPPGTGKSSMIAAIANFTGYDVYDLELTEVKSNAELRKLLIHTTNKSIIVIEDIDCSVNLSDRAKRKKEKTTSEMPAKPKGEDEESRVTLSGLLNFTDGLWSCCGSERIIIFTTNHIDKLDPALLRSGRMDMHIFMSYCTFPAFKILAQNYLLISDHELFPQIEAIIDTAMMTPADVSEILIKKRDSVTEDPTEALEVLIEALKAAKDKPKAKEQGDFADGSEGVEATDMPQDEIKEEVGNSLADKRSAKQQTTSERIEKSSDGKSDCERGAASNQGEE</sequence>
<organism evidence="1 2">
    <name type="scientific">Diphasiastrum complanatum</name>
    <name type="common">Issler's clubmoss</name>
    <name type="synonym">Lycopodium complanatum</name>
    <dbReference type="NCBI Taxonomy" id="34168"/>
    <lineage>
        <taxon>Eukaryota</taxon>
        <taxon>Viridiplantae</taxon>
        <taxon>Streptophyta</taxon>
        <taxon>Embryophyta</taxon>
        <taxon>Tracheophyta</taxon>
        <taxon>Lycopodiopsida</taxon>
        <taxon>Lycopodiales</taxon>
        <taxon>Lycopodiaceae</taxon>
        <taxon>Lycopodioideae</taxon>
        <taxon>Diphasiastrum</taxon>
    </lineage>
</organism>
<evidence type="ECO:0000313" key="1">
    <source>
        <dbReference type="EMBL" id="KAJ7519408.1"/>
    </source>
</evidence>
<accession>A0ACC2APH0</accession>
<comment type="caution">
    <text evidence="1">The sequence shown here is derived from an EMBL/GenBank/DDBJ whole genome shotgun (WGS) entry which is preliminary data.</text>
</comment>
<protein>
    <submittedName>
        <fullName evidence="1">Uncharacterized protein</fullName>
    </submittedName>
</protein>
<evidence type="ECO:0000313" key="2">
    <source>
        <dbReference type="Proteomes" id="UP001162992"/>
    </source>
</evidence>
<reference evidence="2" key="1">
    <citation type="journal article" date="2024" name="Proc. Natl. Acad. Sci. U.S.A.">
        <title>Extraordinary preservation of gene collinearity over three hundred million years revealed in homosporous lycophytes.</title>
        <authorList>
            <person name="Li C."/>
            <person name="Wickell D."/>
            <person name="Kuo L.Y."/>
            <person name="Chen X."/>
            <person name="Nie B."/>
            <person name="Liao X."/>
            <person name="Peng D."/>
            <person name="Ji J."/>
            <person name="Jenkins J."/>
            <person name="Williams M."/>
            <person name="Shu S."/>
            <person name="Plott C."/>
            <person name="Barry K."/>
            <person name="Rajasekar S."/>
            <person name="Grimwood J."/>
            <person name="Han X."/>
            <person name="Sun S."/>
            <person name="Hou Z."/>
            <person name="He W."/>
            <person name="Dai G."/>
            <person name="Sun C."/>
            <person name="Schmutz J."/>
            <person name="Leebens-Mack J.H."/>
            <person name="Li F.W."/>
            <person name="Wang L."/>
        </authorList>
    </citation>
    <scope>NUCLEOTIDE SEQUENCE [LARGE SCALE GENOMIC DNA]</scope>
    <source>
        <strain evidence="2">cv. PW_Plant_1</strain>
    </source>
</reference>
<gene>
    <name evidence="1" type="ORF">O6H91_20G037200</name>
</gene>
<name>A0ACC2APH0_DIPCM</name>